<evidence type="ECO:0000256" key="2">
    <source>
        <dbReference type="SAM" id="SignalP"/>
    </source>
</evidence>
<dbReference type="InterPro" id="IPR055647">
    <property type="entry name" value="DUF7223"/>
</dbReference>
<keyword evidence="5" id="KW-1185">Reference proteome</keyword>
<feature type="region of interest" description="Disordered" evidence="1">
    <location>
        <begin position="403"/>
        <end position="439"/>
    </location>
</feature>
<evidence type="ECO:0000256" key="1">
    <source>
        <dbReference type="SAM" id="MobiDB-lite"/>
    </source>
</evidence>
<evidence type="ECO:0000313" key="4">
    <source>
        <dbReference type="EMBL" id="KAK0725810.1"/>
    </source>
</evidence>
<organism evidence="4 5">
    <name type="scientific">Lasiosphaeris hirsuta</name>
    <dbReference type="NCBI Taxonomy" id="260670"/>
    <lineage>
        <taxon>Eukaryota</taxon>
        <taxon>Fungi</taxon>
        <taxon>Dikarya</taxon>
        <taxon>Ascomycota</taxon>
        <taxon>Pezizomycotina</taxon>
        <taxon>Sordariomycetes</taxon>
        <taxon>Sordariomycetidae</taxon>
        <taxon>Sordariales</taxon>
        <taxon>Lasiosphaeriaceae</taxon>
        <taxon>Lasiosphaeris</taxon>
    </lineage>
</organism>
<keyword evidence="2" id="KW-0732">Signal</keyword>
<dbReference type="Pfam" id="PF23865">
    <property type="entry name" value="DUF7223"/>
    <property type="match status" value="1"/>
</dbReference>
<sequence length="495" mass="49917">MLANVLVISLLVTLGTCARLPPPNALQLPSRSPNLSHAVQRRSESSEVFDIAFRAQDQSLFSGSWTVEPPVAIPVAPGVDVKPQDTVSLSLNCKDCRTYGNISADVSSDDGLGVTLTFDGVGAYMDFGVSASNTLTVTFTLGKFLNPELNLISGGFEANIGLGLSLVLSLTAAVDLTGGFQLCIPNGAQLALKIDIDVGPTTGLLDASADIKTLPDITFSALPAAISSAAANATAALVLRTEASISANIGLVEGKVGAGASLTLVQVNFGEARNTAPGTCRRALFIDVESNAGAFAQAGLTLLDEELLDVGPSVSTVFATAGTTTCLGTNIPTPKPAPTITTTAAAPATGCLTTVTRTDTLTSCLVPAINCPASLTQLIVVTDVETIAATGCTATATIKARKPSTTACPSSSPSLATPYSSSWSTTAPSSKASSSSSASSTSHAPATCLAGGIPLTPLVTPIVASLPPAYLTVSGAANATVTVVNKVLISPPEGR</sequence>
<evidence type="ECO:0000313" key="5">
    <source>
        <dbReference type="Proteomes" id="UP001172102"/>
    </source>
</evidence>
<dbReference type="AlphaFoldDB" id="A0AA40E3K9"/>
<gene>
    <name evidence="4" type="ORF">B0H67DRAFT_659656</name>
</gene>
<feature type="domain" description="DUF7223" evidence="3">
    <location>
        <begin position="85"/>
        <end position="294"/>
    </location>
</feature>
<dbReference type="EMBL" id="JAUKUA010000002">
    <property type="protein sequence ID" value="KAK0725810.1"/>
    <property type="molecule type" value="Genomic_DNA"/>
</dbReference>
<evidence type="ECO:0000259" key="3">
    <source>
        <dbReference type="Pfam" id="PF23865"/>
    </source>
</evidence>
<reference evidence="4" key="1">
    <citation type="submission" date="2023-06" db="EMBL/GenBank/DDBJ databases">
        <title>Genome-scale phylogeny and comparative genomics of the fungal order Sordariales.</title>
        <authorList>
            <consortium name="Lawrence Berkeley National Laboratory"/>
            <person name="Hensen N."/>
            <person name="Bonometti L."/>
            <person name="Westerberg I."/>
            <person name="Brannstrom I.O."/>
            <person name="Guillou S."/>
            <person name="Cros-Aarteil S."/>
            <person name="Calhoun S."/>
            <person name="Haridas S."/>
            <person name="Kuo A."/>
            <person name="Mondo S."/>
            <person name="Pangilinan J."/>
            <person name="Riley R."/>
            <person name="Labutti K."/>
            <person name="Andreopoulos B."/>
            <person name="Lipzen A."/>
            <person name="Chen C."/>
            <person name="Yanf M."/>
            <person name="Daum C."/>
            <person name="Ng V."/>
            <person name="Clum A."/>
            <person name="Steindorff A."/>
            <person name="Ohm R."/>
            <person name="Martin F."/>
            <person name="Silar P."/>
            <person name="Natvig D."/>
            <person name="Lalanne C."/>
            <person name="Gautier V."/>
            <person name="Ament-Velasquez S.L."/>
            <person name="Kruys A."/>
            <person name="Hutchinson M.I."/>
            <person name="Powell A.J."/>
            <person name="Barry K."/>
            <person name="Miller A.N."/>
            <person name="Grigoriev I.V."/>
            <person name="Debuchy R."/>
            <person name="Gladieux P."/>
            <person name="Thoren M.H."/>
            <person name="Johannesson H."/>
        </authorList>
    </citation>
    <scope>NUCLEOTIDE SEQUENCE</scope>
    <source>
        <strain evidence="4">SMH4607-1</strain>
    </source>
</reference>
<accession>A0AA40E3K9</accession>
<feature type="chain" id="PRO_5041224760" description="DUF7223 domain-containing protein" evidence="2">
    <location>
        <begin position="18"/>
        <end position="495"/>
    </location>
</feature>
<dbReference type="Proteomes" id="UP001172102">
    <property type="component" value="Unassembled WGS sequence"/>
</dbReference>
<name>A0AA40E3K9_9PEZI</name>
<feature type="signal peptide" evidence="2">
    <location>
        <begin position="1"/>
        <end position="17"/>
    </location>
</feature>
<comment type="caution">
    <text evidence="4">The sequence shown here is derived from an EMBL/GenBank/DDBJ whole genome shotgun (WGS) entry which is preliminary data.</text>
</comment>
<proteinExistence type="predicted"/>
<protein>
    <recommendedName>
        <fullName evidence="3">DUF7223 domain-containing protein</fullName>
    </recommendedName>
</protein>